<keyword evidence="3" id="KW-1185">Reference proteome</keyword>
<organism evidence="2 3">
    <name type="scientific">Rhodococcus indonesiensis</name>
    <dbReference type="NCBI Taxonomy" id="3055869"/>
    <lineage>
        <taxon>Bacteria</taxon>
        <taxon>Bacillati</taxon>
        <taxon>Actinomycetota</taxon>
        <taxon>Actinomycetes</taxon>
        <taxon>Mycobacteriales</taxon>
        <taxon>Nocardiaceae</taxon>
        <taxon>Rhodococcus</taxon>
    </lineage>
</organism>
<dbReference type="Proteomes" id="UP001233164">
    <property type="component" value="Unassembled WGS sequence"/>
</dbReference>
<proteinExistence type="predicted"/>
<reference evidence="2 3" key="1">
    <citation type="submission" date="2023-06" db="EMBL/GenBank/DDBJ databases">
        <title>Rhodococcus indonesiensis sp. nov a new member of the Rhodococcus ruber lineage isolated from a sediment of neutral hot spring.</title>
        <authorList>
            <person name="Kusuma A.B."/>
            <person name="Fenylestari G."/>
            <person name="Ammar F."/>
            <person name="Nouioui I."/>
            <person name="Goodfellow M."/>
        </authorList>
    </citation>
    <scope>NUCLEOTIDE SEQUENCE [LARGE SCALE GENOMIC DNA]</scope>
    <source>
        <strain evidence="2 3">CSLK01-03</strain>
    </source>
</reference>
<comment type="caution">
    <text evidence="2">The sequence shown here is derived from an EMBL/GenBank/DDBJ whole genome shotgun (WGS) entry which is preliminary data.</text>
</comment>
<accession>A0ABT7RUU4</accession>
<protein>
    <submittedName>
        <fullName evidence="2">Uncharacterized protein</fullName>
    </submittedName>
</protein>
<feature type="non-terminal residue" evidence="2">
    <location>
        <position position="95"/>
    </location>
</feature>
<sequence>MSKGPIIAVAVALVLVLAVVGWFRLRERIDEQATEAAQTCVEGDALLDVAADPAVAPTLTTLAARWVTDTRPVVRDHCIDVRVTAVATAPATTAL</sequence>
<feature type="transmembrane region" description="Helical" evidence="1">
    <location>
        <begin position="6"/>
        <end position="25"/>
    </location>
</feature>
<keyword evidence="1" id="KW-0812">Transmembrane</keyword>
<name>A0ABT7RUU4_9NOCA</name>
<keyword evidence="1" id="KW-0472">Membrane</keyword>
<dbReference type="EMBL" id="JAUBOF010000158">
    <property type="protein sequence ID" value="MDM7491417.1"/>
    <property type="molecule type" value="Genomic_DNA"/>
</dbReference>
<gene>
    <name evidence="2" type="ORF">QT969_24340</name>
</gene>
<evidence type="ECO:0000256" key="1">
    <source>
        <dbReference type="SAM" id="Phobius"/>
    </source>
</evidence>
<keyword evidence="1" id="KW-1133">Transmembrane helix</keyword>
<evidence type="ECO:0000313" key="2">
    <source>
        <dbReference type="EMBL" id="MDM7491417.1"/>
    </source>
</evidence>
<evidence type="ECO:0000313" key="3">
    <source>
        <dbReference type="Proteomes" id="UP001233164"/>
    </source>
</evidence>